<dbReference type="Proteomes" id="UP000299102">
    <property type="component" value="Unassembled WGS sequence"/>
</dbReference>
<keyword evidence="2" id="KW-1185">Reference proteome</keyword>
<comment type="caution">
    <text evidence="1">The sequence shown here is derived from an EMBL/GenBank/DDBJ whole genome shotgun (WGS) entry which is preliminary data.</text>
</comment>
<dbReference type="AlphaFoldDB" id="A0A4C1U796"/>
<sequence>MVRVSRRFTLVRRDYVRRAARLGGRAPGGRRGYCRTWFQSPGTPAWNEVTHAYAYSRTHYAAYDNGRRRVLDEAKGRPKGTICLKKLKDSFESTRRSIKSFFELR</sequence>
<name>A0A4C1U796_EUMVA</name>
<dbReference type="EMBL" id="BGZK01000131">
    <property type="protein sequence ID" value="GBP21696.1"/>
    <property type="molecule type" value="Genomic_DNA"/>
</dbReference>
<organism evidence="1 2">
    <name type="scientific">Eumeta variegata</name>
    <name type="common">Bagworm moth</name>
    <name type="synonym">Eumeta japonica</name>
    <dbReference type="NCBI Taxonomy" id="151549"/>
    <lineage>
        <taxon>Eukaryota</taxon>
        <taxon>Metazoa</taxon>
        <taxon>Ecdysozoa</taxon>
        <taxon>Arthropoda</taxon>
        <taxon>Hexapoda</taxon>
        <taxon>Insecta</taxon>
        <taxon>Pterygota</taxon>
        <taxon>Neoptera</taxon>
        <taxon>Endopterygota</taxon>
        <taxon>Lepidoptera</taxon>
        <taxon>Glossata</taxon>
        <taxon>Ditrysia</taxon>
        <taxon>Tineoidea</taxon>
        <taxon>Psychidae</taxon>
        <taxon>Oiketicinae</taxon>
        <taxon>Eumeta</taxon>
    </lineage>
</organism>
<reference evidence="1 2" key="1">
    <citation type="journal article" date="2019" name="Commun. Biol.">
        <title>The bagworm genome reveals a unique fibroin gene that provides high tensile strength.</title>
        <authorList>
            <person name="Kono N."/>
            <person name="Nakamura H."/>
            <person name="Ohtoshi R."/>
            <person name="Tomita M."/>
            <person name="Numata K."/>
            <person name="Arakawa K."/>
        </authorList>
    </citation>
    <scope>NUCLEOTIDE SEQUENCE [LARGE SCALE GENOMIC DNA]</scope>
</reference>
<evidence type="ECO:0000313" key="2">
    <source>
        <dbReference type="Proteomes" id="UP000299102"/>
    </source>
</evidence>
<evidence type="ECO:0000313" key="1">
    <source>
        <dbReference type="EMBL" id="GBP21696.1"/>
    </source>
</evidence>
<protein>
    <submittedName>
        <fullName evidence="1">Uncharacterized protein</fullName>
    </submittedName>
</protein>
<proteinExistence type="predicted"/>
<accession>A0A4C1U796</accession>
<gene>
    <name evidence="1" type="ORF">EVAR_16245_1</name>
</gene>